<organism evidence="2 3">
    <name type="scientific">Erwinia piriflorinigrans CFBP 5888</name>
    <dbReference type="NCBI Taxonomy" id="1161919"/>
    <lineage>
        <taxon>Bacteria</taxon>
        <taxon>Pseudomonadati</taxon>
        <taxon>Pseudomonadota</taxon>
        <taxon>Gammaproteobacteria</taxon>
        <taxon>Enterobacterales</taxon>
        <taxon>Erwiniaceae</taxon>
        <taxon>Erwinia</taxon>
    </lineage>
</organism>
<gene>
    <name evidence="2" type="ORF">EPIR_1375</name>
</gene>
<evidence type="ECO:0000256" key="1">
    <source>
        <dbReference type="SAM" id="Phobius"/>
    </source>
</evidence>
<name>V5Z6T6_9GAMM</name>
<dbReference type="AlphaFoldDB" id="V5Z6T6"/>
<dbReference type="Proteomes" id="UP000018217">
    <property type="component" value="Unassembled WGS sequence"/>
</dbReference>
<keyword evidence="1" id="KW-1133">Transmembrane helix</keyword>
<keyword evidence="1" id="KW-0472">Membrane</keyword>
<feature type="transmembrane region" description="Helical" evidence="1">
    <location>
        <begin position="12"/>
        <end position="34"/>
    </location>
</feature>
<proteinExistence type="predicted"/>
<reference evidence="2 3" key="1">
    <citation type="journal article" date="2013" name="Syst. Appl. Microbiol.">
        <title>Phylogenetic position and virulence apparatus of the pear flower necrosis pathogen Erwinia piriflorinigrans CFBP 5888T as assessed by comparative genomics.</title>
        <authorList>
            <person name="Smits T.H."/>
            <person name="Rezzonico F."/>
            <person name="Lopez M.M."/>
            <person name="Blom J."/>
            <person name="Goesmann A."/>
            <person name="Frey J.E."/>
            <person name="Duffy B."/>
        </authorList>
    </citation>
    <scope>NUCLEOTIDE SEQUENCE [LARGE SCALE GENOMIC DNA]</scope>
    <source>
        <strain evidence="3">CFBP5888</strain>
    </source>
</reference>
<sequence>MLFRQQLTTMSSIGATFPAGFKIGAILIPVFNFAQQDH</sequence>
<evidence type="ECO:0000313" key="2">
    <source>
        <dbReference type="EMBL" id="CCG86740.1"/>
    </source>
</evidence>
<evidence type="ECO:0000313" key="3">
    <source>
        <dbReference type="Proteomes" id="UP000018217"/>
    </source>
</evidence>
<protein>
    <submittedName>
        <fullName evidence="2">Uncharacterized protein</fullName>
    </submittedName>
</protein>
<keyword evidence="1" id="KW-0812">Transmembrane</keyword>
<dbReference type="STRING" id="1161919.EPIR_1375"/>
<accession>V5Z6T6</accession>
<dbReference type="EMBL" id="CAHS01000014">
    <property type="protein sequence ID" value="CCG86740.1"/>
    <property type="molecule type" value="Genomic_DNA"/>
</dbReference>
<comment type="caution">
    <text evidence="2">The sequence shown here is derived from an EMBL/GenBank/DDBJ whole genome shotgun (WGS) entry which is preliminary data.</text>
</comment>
<keyword evidence="3" id="KW-1185">Reference proteome</keyword>